<evidence type="ECO:0000313" key="1">
    <source>
        <dbReference type="EMBL" id="KAK1444562.1"/>
    </source>
</evidence>
<protein>
    <submittedName>
        <fullName evidence="1">Uncharacterized protein</fullName>
    </submittedName>
</protein>
<comment type="caution">
    <text evidence="1">The sequence shown here is derived from an EMBL/GenBank/DDBJ whole genome shotgun (WGS) entry which is preliminary data.</text>
</comment>
<gene>
    <name evidence="1" type="ORF">BgAZ_104680</name>
</gene>
<dbReference type="AlphaFoldDB" id="A0AAD8PFZ1"/>
<evidence type="ECO:0000313" key="2">
    <source>
        <dbReference type="Proteomes" id="UP001230268"/>
    </source>
</evidence>
<proteinExistence type="predicted"/>
<organism evidence="1 2">
    <name type="scientific">Babesia gibsoni</name>
    <dbReference type="NCBI Taxonomy" id="33632"/>
    <lineage>
        <taxon>Eukaryota</taxon>
        <taxon>Sar</taxon>
        <taxon>Alveolata</taxon>
        <taxon>Apicomplexa</taxon>
        <taxon>Aconoidasida</taxon>
        <taxon>Piroplasmida</taxon>
        <taxon>Babesiidae</taxon>
        <taxon>Babesia</taxon>
    </lineage>
</organism>
<name>A0AAD8PFZ1_BABGI</name>
<keyword evidence="2" id="KW-1185">Reference proteome</keyword>
<reference evidence="1" key="1">
    <citation type="submission" date="2023-08" db="EMBL/GenBank/DDBJ databases">
        <title>Draft sequence of the Babesia gibsoni genome.</title>
        <authorList>
            <person name="Yamagishi J.Y."/>
            <person name="Xuan X.X."/>
        </authorList>
    </citation>
    <scope>NUCLEOTIDE SEQUENCE</scope>
    <source>
        <strain evidence="1">Azabu</strain>
    </source>
</reference>
<accession>A0AAD8PFZ1</accession>
<dbReference type="Proteomes" id="UP001230268">
    <property type="component" value="Unassembled WGS sequence"/>
</dbReference>
<sequence>MVGSSDSTPATPQLFELVRIPHVKHMPHMLKRQPCIDQLQRKVVGVRPTYLIALRATDQSHMIRHIRDMRSIYA</sequence>
<dbReference type="EMBL" id="JAVEPI010000001">
    <property type="protein sequence ID" value="KAK1444562.1"/>
    <property type="molecule type" value="Genomic_DNA"/>
</dbReference>